<dbReference type="AlphaFoldDB" id="A0A068X467"/>
<organism evidence="1">
    <name type="scientific">Echinococcus granulosus</name>
    <name type="common">Hydatid tapeworm</name>
    <dbReference type="NCBI Taxonomy" id="6210"/>
    <lineage>
        <taxon>Eukaryota</taxon>
        <taxon>Metazoa</taxon>
        <taxon>Spiralia</taxon>
        <taxon>Lophotrochozoa</taxon>
        <taxon>Platyhelminthes</taxon>
        <taxon>Cestoda</taxon>
        <taxon>Eucestoda</taxon>
        <taxon>Cyclophyllidea</taxon>
        <taxon>Taeniidae</taxon>
        <taxon>Echinococcus</taxon>
        <taxon>Echinococcus granulosus group</taxon>
    </lineage>
</organism>
<dbReference type="EMBL" id="LK028616">
    <property type="protein sequence ID" value="CDS24726.1"/>
    <property type="molecule type" value="Genomic_DNA"/>
</dbReference>
<accession>A0A068X467</accession>
<evidence type="ECO:0000313" key="2">
    <source>
        <dbReference type="Proteomes" id="UP000492820"/>
    </source>
</evidence>
<reference evidence="1 2" key="1">
    <citation type="journal article" date="2013" name="Nature">
        <title>The genomes of four tapeworm species reveal adaptations to parasitism.</title>
        <authorList>
            <person name="Tsai I.J."/>
            <person name="Zarowiecki M."/>
            <person name="Holroyd N."/>
            <person name="Garciarrubio A."/>
            <person name="Sanchez-Flores A."/>
            <person name="Brooks K.L."/>
            <person name="Tracey A."/>
            <person name="Bobes R.J."/>
            <person name="Fragoso G."/>
            <person name="Sciutto E."/>
            <person name="Aslett M."/>
            <person name="Beasley H."/>
            <person name="Bennett H.M."/>
            <person name="Cai J."/>
            <person name="Camicia F."/>
            <person name="Clark R."/>
            <person name="Cucher M."/>
            <person name="De Silva N."/>
            <person name="Day T.A."/>
            <person name="Deplazes P."/>
            <person name="Estrada K."/>
            <person name="Fernandez C."/>
            <person name="Holland P.W."/>
            <person name="Hou J."/>
            <person name="Hu S."/>
            <person name="Huckvale T."/>
            <person name="Hung S.S."/>
            <person name="Kamenetzky L."/>
            <person name="Keane J.A."/>
            <person name="Kiss F."/>
            <person name="Koziol U."/>
            <person name="Lambert O."/>
            <person name="Liu K."/>
            <person name="Luo X."/>
            <person name="Luo Y."/>
            <person name="Macchiaroli N."/>
            <person name="Nichol S."/>
            <person name="Paps J."/>
            <person name="Parkinson J."/>
            <person name="Pouchkina-Stantcheva N."/>
            <person name="Riddiford N."/>
            <person name="Rosenzvit M."/>
            <person name="Salinas G."/>
            <person name="Wasmuth J.D."/>
            <person name="Zamanian M."/>
            <person name="Zheng Y."/>
            <person name="Cai X."/>
            <person name="Soberon X."/>
            <person name="Olson P.D."/>
            <person name="Laclette J.P."/>
            <person name="Brehm K."/>
            <person name="Berriman M."/>
            <person name="Garciarrubio A."/>
            <person name="Bobes R.J."/>
            <person name="Fragoso G."/>
            <person name="Sanchez-Flores A."/>
            <person name="Estrada K."/>
            <person name="Cevallos M.A."/>
            <person name="Morett E."/>
            <person name="Gonzalez V."/>
            <person name="Portillo T."/>
            <person name="Ochoa-Leyva A."/>
            <person name="Jose M.V."/>
            <person name="Sciutto E."/>
            <person name="Landa A."/>
            <person name="Jimenez L."/>
            <person name="Valdes V."/>
            <person name="Carrero J.C."/>
            <person name="Larralde C."/>
            <person name="Morales-Montor J."/>
            <person name="Limon-Lason J."/>
            <person name="Soberon X."/>
            <person name="Laclette J.P."/>
        </authorList>
    </citation>
    <scope>NUCLEOTIDE SEQUENCE [LARGE SCALE GENOMIC DNA]</scope>
</reference>
<evidence type="ECO:0000313" key="3">
    <source>
        <dbReference type="WBParaSite" id="EgrG_000578200"/>
    </source>
</evidence>
<dbReference type="Proteomes" id="UP000492820">
    <property type="component" value="Unassembled WGS sequence"/>
</dbReference>
<sequence length="101" mass="10705">MKNAKALHWNITSELCIQVIARGKSFIISTAASGSCSFFSSFGSASTSASTINTIVSSRAIESSTVEYEVTVVADDVGTEPNLIEESDKCYHSTCSCISSH</sequence>
<dbReference type="WBParaSite" id="EgrG_000578200">
    <property type="protein sequence ID" value="EgrG_000578200"/>
    <property type="gene ID" value="EgrG_000578200"/>
</dbReference>
<protein>
    <submittedName>
        <fullName evidence="3">Ovule protein</fullName>
    </submittedName>
</protein>
<evidence type="ECO:0000313" key="1">
    <source>
        <dbReference type="EMBL" id="CDS24726.1"/>
    </source>
</evidence>
<reference evidence="3" key="3">
    <citation type="submission" date="2020-10" db="UniProtKB">
        <authorList>
            <consortium name="WormBaseParasite"/>
        </authorList>
    </citation>
    <scope>IDENTIFICATION</scope>
</reference>
<gene>
    <name evidence="1" type="ORF">EgrG_000578200</name>
</gene>
<name>A0A068X467_ECHGR</name>
<reference evidence="1" key="2">
    <citation type="submission" date="2014-06" db="EMBL/GenBank/DDBJ databases">
        <authorList>
            <person name="Aslett M."/>
        </authorList>
    </citation>
    <scope>NUCLEOTIDE SEQUENCE</scope>
</reference>
<proteinExistence type="predicted"/>